<dbReference type="InterPro" id="IPR004104">
    <property type="entry name" value="Gfo/Idh/MocA-like_OxRdtase_C"/>
</dbReference>
<keyword evidence="6" id="KW-1185">Reference proteome</keyword>
<comment type="caution">
    <text evidence="5">The sequence shown here is derived from an EMBL/GenBank/DDBJ whole genome shotgun (WGS) entry which is preliminary data.</text>
</comment>
<evidence type="ECO:0000313" key="5">
    <source>
        <dbReference type="EMBL" id="TDE10434.1"/>
    </source>
</evidence>
<dbReference type="InterPro" id="IPR036291">
    <property type="entry name" value="NAD(P)-bd_dom_sf"/>
</dbReference>
<dbReference type="Gene3D" id="3.40.50.720">
    <property type="entry name" value="NAD(P)-binding Rossmann-like Domain"/>
    <property type="match status" value="1"/>
</dbReference>
<dbReference type="SUPFAM" id="SSF51735">
    <property type="entry name" value="NAD(P)-binding Rossmann-fold domains"/>
    <property type="match status" value="1"/>
</dbReference>
<accession>A0A4R5DF99</accession>
<feature type="region of interest" description="Disordered" evidence="2">
    <location>
        <begin position="1"/>
        <end position="20"/>
    </location>
</feature>
<evidence type="ECO:0000259" key="4">
    <source>
        <dbReference type="Pfam" id="PF02894"/>
    </source>
</evidence>
<proteinExistence type="inferred from homology"/>
<evidence type="ECO:0000256" key="1">
    <source>
        <dbReference type="ARBA" id="ARBA00010928"/>
    </source>
</evidence>
<dbReference type="Pfam" id="PF02894">
    <property type="entry name" value="GFO_IDH_MocA_C"/>
    <property type="match status" value="1"/>
</dbReference>
<evidence type="ECO:0000313" key="6">
    <source>
        <dbReference type="Proteomes" id="UP000294739"/>
    </source>
</evidence>
<sequence length="481" mass="52612">MEHWVQADREVHDGGEPHKVRRPVNATIPGSGPRRYAVVGTGSRAQMYVDALLTTHADAGTPVAWCDVNGVRMSYYDSLVRAARGDDEPLPRRYGPDDFDTLLAEVKPDGVIVTSPDWTHHRYVVAALERGCDVVVEKPLTTSVEKARSIAAAAAESSAGLVMTFNYRYSPRNSTVKQLILDGAIGEVTSVHFEWVLDTSHGADYFRRWHREKELSGGLLVHKATHHFDLVNWWLDDVPATVFALGGLRFYGAENAKARGLGPRPVRSRDDSDRAADPFALDLAADEKLRQLYLEAEGDDGYVRDQDVFGEGITIEDNLNVLVGYERGAALSYTLNAHSPWEGYRVAFNGTAGRVEIEVVESAHKAPAARDDADRVRRKGTRIVLQRHWEPAVEVPVADSRHGAHGPHGHGGGDGLLLDDVFRGPGDDPLGRPASTVDGFRSIAVGLAGNESLATGQPVRVASLGLPLRADDLRPRTERRP</sequence>
<dbReference type="PANTHER" id="PTHR43377">
    <property type="entry name" value="BILIVERDIN REDUCTASE A"/>
    <property type="match status" value="1"/>
</dbReference>
<dbReference type="OrthoDB" id="103047at2"/>
<feature type="domain" description="Gfo/Idh/MocA-like oxidoreductase C-terminal" evidence="4">
    <location>
        <begin position="177"/>
        <end position="460"/>
    </location>
</feature>
<name>A0A4R5DF99_9ACTN</name>
<organism evidence="5 6">
    <name type="scientific">Jiangella asiatica</name>
    <dbReference type="NCBI Taxonomy" id="2530372"/>
    <lineage>
        <taxon>Bacteria</taxon>
        <taxon>Bacillati</taxon>
        <taxon>Actinomycetota</taxon>
        <taxon>Actinomycetes</taxon>
        <taxon>Jiangellales</taxon>
        <taxon>Jiangellaceae</taxon>
        <taxon>Jiangella</taxon>
    </lineage>
</organism>
<dbReference type="EMBL" id="SMKZ01000014">
    <property type="protein sequence ID" value="TDE10434.1"/>
    <property type="molecule type" value="Genomic_DNA"/>
</dbReference>
<feature type="domain" description="Gfo/Idh/MocA-like oxidoreductase N-terminal" evidence="3">
    <location>
        <begin position="35"/>
        <end position="160"/>
    </location>
</feature>
<feature type="compositionally biased region" description="Basic and acidic residues" evidence="2">
    <location>
        <begin position="1"/>
        <end position="18"/>
    </location>
</feature>
<dbReference type="InterPro" id="IPR000683">
    <property type="entry name" value="Gfo/Idh/MocA-like_OxRdtase_N"/>
</dbReference>
<gene>
    <name evidence="5" type="ORF">E1269_12155</name>
</gene>
<dbReference type="Pfam" id="PF01408">
    <property type="entry name" value="GFO_IDH_MocA"/>
    <property type="match status" value="1"/>
</dbReference>
<evidence type="ECO:0000256" key="2">
    <source>
        <dbReference type="SAM" id="MobiDB-lite"/>
    </source>
</evidence>
<dbReference type="PANTHER" id="PTHR43377:SF2">
    <property type="entry name" value="BINDING ROSSMANN FOLD OXIDOREDUCTASE, PUTATIVE (AFU_ORTHOLOGUE AFUA_4G00560)-RELATED"/>
    <property type="match status" value="1"/>
</dbReference>
<dbReference type="Proteomes" id="UP000294739">
    <property type="component" value="Unassembled WGS sequence"/>
</dbReference>
<evidence type="ECO:0000259" key="3">
    <source>
        <dbReference type="Pfam" id="PF01408"/>
    </source>
</evidence>
<dbReference type="SUPFAM" id="SSF55347">
    <property type="entry name" value="Glyceraldehyde-3-phosphate dehydrogenase-like, C-terminal domain"/>
    <property type="match status" value="1"/>
</dbReference>
<dbReference type="Gene3D" id="3.30.360.10">
    <property type="entry name" value="Dihydrodipicolinate Reductase, domain 2"/>
    <property type="match status" value="1"/>
</dbReference>
<protein>
    <submittedName>
        <fullName evidence="5">Gfo/Idh/MocA family oxidoreductase</fullName>
    </submittedName>
</protein>
<dbReference type="GO" id="GO:0000166">
    <property type="term" value="F:nucleotide binding"/>
    <property type="evidence" value="ECO:0007669"/>
    <property type="project" value="InterPro"/>
</dbReference>
<comment type="similarity">
    <text evidence="1">Belongs to the Gfo/Idh/MocA family.</text>
</comment>
<dbReference type="InterPro" id="IPR051450">
    <property type="entry name" value="Gfo/Idh/MocA_Oxidoreductases"/>
</dbReference>
<reference evidence="5 6" key="1">
    <citation type="submission" date="2019-03" db="EMBL/GenBank/DDBJ databases">
        <title>Draft genome sequences of novel Actinobacteria.</title>
        <authorList>
            <person name="Sahin N."/>
            <person name="Ay H."/>
            <person name="Saygin H."/>
        </authorList>
    </citation>
    <scope>NUCLEOTIDE SEQUENCE [LARGE SCALE GENOMIC DNA]</scope>
    <source>
        <strain evidence="5 6">5K138</strain>
    </source>
</reference>
<dbReference type="AlphaFoldDB" id="A0A4R5DF99"/>
<dbReference type="InParanoid" id="A0A4R5DF99"/>